<sequence length="72" mass="7820">MQPATPPPFILEPLFMYVYVLHVKKAGHEITEITAINHVGGHVCFPPRTLKGLVVMAASQGTRGALTPTDRP</sequence>
<accession>A0A5B7EAJ8</accession>
<keyword evidence="2" id="KW-1185">Reference proteome</keyword>
<gene>
    <name evidence="1" type="ORF">E2C01_024534</name>
</gene>
<evidence type="ECO:0000313" key="2">
    <source>
        <dbReference type="Proteomes" id="UP000324222"/>
    </source>
</evidence>
<evidence type="ECO:0000313" key="1">
    <source>
        <dbReference type="EMBL" id="MPC31250.1"/>
    </source>
</evidence>
<dbReference type="EMBL" id="VSRR010002397">
    <property type="protein sequence ID" value="MPC31250.1"/>
    <property type="molecule type" value="Genomic_DNA"/>
</dbReference>
<protein>
    <submittedName>
        <fullName evidence="1">Uncharacterized protein</fullName>
    </submittedName>
</protein>
<dbReference type="Proteomes" id="UP000324222">
    <property type="component" value="Unassembled WGS sequence"/>
</dbReference>
<comment type="caution">
    <text evidence="1">The sequence shown here is derived from an EMBL/GenBank/DDBJ whole genome shotgun (WGS) entry which is preliminary data.</text>
</comment>
<reference evidence="1 2" key="1">
    <citation type="submission" date="2019-05" db="EMBL/GenBank/DDBJ databases">
        <title>Another draft genome of Portunus trituberculatus and its Hox gene families provides insights of decapod evolution.</title>
        <authorList>
            <person name="Jeong J.-H."/>
            <person name="Song I."/>
            <person name="Kim S."/>
            <person name="Choi T."/>
            <person name="Kim D."/>
            <person name="Ryu S."/>
            <person name="Kim W."/>
        </authorList>
    </citation>
    <scope>NUCLEOTIDE SEQUENCE [LARGE SCALE GENOMIC DNA]</scope>
    <source>
        <tissue evidence="1">Muscle</tissue>
    </source>
</reference>
<proteinExistence type="predicted"/>
<organism evidence="1 2">
    <name type="scientific">Portunus trituberculatus</name>
    <name type="common">Swimming crab</name>
    <name type="synonym">Neptunus trituberculatus</name>
    <dbReference type="NCBI Taxonomy" id="210409"/>
    <lineage>
        <taxon>Eukaryota</taxon>
        <taxon>Metazoa</taxon>
        <taxon>Ecdysozoa</taxon>
        <taxon>Arthropoda</taxon>
        <taxon>Crustacea</taxon>
        <taxon>Multicrustacea</taxon>
        <taxon>Malacostraca</taxon>
        <taxon>Eumalacostraca</taxon>
        <taxon>Eucarida</taxon>
        <taxon>Decapoda</taxon>
        <taxon>Pleocyemata</taxon>
        <taxon>Brachyura</taxon>
        <taxon>Eubrachyura</taxon>
        <taxon>Portunoidea</taxon>
        <taxon>Portunidae</taxon>
        <taxon>Portuninae</taxon>
        <taxon>Portunus</taxon>
    </lineage>
</organism>
<name>A0A5B7EAJ8_PORTR</name>
<dbReference type="AlphaFoldDB" id="A0A5B7EAJ8"/>